<evidence type="ECO:0000256" key="8">
    <source>
        <dbReference type="ARBA" id="ARBA00023180"/>
    </source>
</evidence>
<evidence type="ECO:0000259" key="13">
    <source>
        <dbReference type="PROSITE" id="PS50262"/>
    </source>
</evidence>
<name>A0A4X2MFN8_VOMUR</name>
<dbReference type="AlphaFoldDB" id="A0A4X2MFN8"/>
<keyword evidence="15" id="KW-1185">Reference proteome</keyword>
<evidence type="ECO:0000256" key="10">
    <source>
        <dbReference type="RuleBase" id="RU000688"/>
    </source>
</evidence>
<feature type="transmembrane region" description="Helical" evidence="12">
    <location>
        <begin position="107"/>
        <end position="124"/>
    </location>
</feature>
<evidence type="ECO:0000256" key="5">
    <source>
        <dbReference type="ARBA" id="ARBA00023040"/>
    </source>
</evidence>
<sequence>MDRCYDNESVSFFYNHSGKQLSLYWQPKDVVMVVLGLTVSVVVLLTNLLVIVAIISNRRLHLPIYYLLGNLAAADLFAGLAYLFLMLHTGPRTAQLSVRVWFLRQGLLDASLSASVVNLLAIAVERHRSVMAVQPLSLLPRGRVLLLMAGSWVVALGLALLPSYWNCLCNLDHCARLAPLYSRTFLTAWALGNLLAFLLMAAVYARIFFYVRRRMNRMSQHAGFHPRYRETTIALVKTVVIILGAFVVCWTPGQVVLLLDGLGCDLCNVLAVEKYFLLLAEANSLVNPVVYSCRDAEMRSTFRRLLCGCLRSSSRHMPQNGPRPGMRINLPDSGHPLVDSSL</sequence>
<evidence type="ECO:0000256" key="4">
    <source>
        <dbReference type="ARBA" id="ARBA00022989"/>
    </source>
</evidence>
<evidence type="ECO:0000256" key="1">
    <source>
        <dbReference type="ARBA" id="ARBA00004651"/>
    </source>
</evidence>
<organism evidence="14 15">
    <name type="scientific">Vombatus ursinus</name>
    <name type="common">Common wombat</name>
    <dbReference type="NCBI Taxonomy" id="29139"/>
    <lineage>
        <taxon>Eukaryota</taxon>
        <taxon>Metazoa</taxon>
        <taxon>Chordata</taxon>
        <taxon>Craniata</taxon>
        <taxon>Vertebrata</taxon>
        <taxon>Euteleostomi</taxon>
        <taxon>Mammalia</taxon>
        <taxon>Metatheria</taxon>
        <taxon>Diprotodontia</taxon>
        <taxon>Vombatidae</taxon>
        <taxon>Vombatus</taxon>
    </lineage>
</organism>
<keyword evidence="2" id="KW-1003">Cell membrane</keyword>
<reference evidence="14" key="3">
    <citation type="submission" date="2025-09" db="UniProtKB">
        <authorList>
            <consortium name="Ensembl"/>
        </authorList>
    </citation>
    <scope>IDENTIFICATION</scope>
</reference>
<dbReference type="STRING" id="29139.ENSVURP00010032655"/>
<dbReference type="OrthoDB" id="5987098at2759"/>
<dbReference type="GO" id="GO:0098978">
    <property type="term" value="C:glutamatergic synapse"/>
    <property type="evidence" value="ECO:0007669"/>
    <property type="project" value="Ensembl"/>
</dbReference>
<dbReference type="Pfam" id="PF00001">
    <property type="entry name" value="7tm_1"/>
    <property type="match status" value="1"/>
</dbReference>
<evidence type="ECO:0000256" key="6">
    <source>
        <dbReference type="ARBA" id="ARBA00023136"/>
    </source>
</evidence>
<evidence type="ECO:0000256" key="3">
    <source>
        <dbReference type="ARBA" id="ARBA00022692"/>
    </source>
</evidence>
<dbReference type="SUPFAM" id="SSF81321">
    <property type="entry name" value="Family A G protein-coupled receptor-like"/>
    <property type="match status" value="1"/>
</dbReference>
<dbReference type="Ensembl" id="ENSVURT00010037178.1">
    <property type="protein sequence ID" value="ENSVURP00010032655.1"/>
    <property type="gene ID" value="ENSVURG00010024902.1"/>
</dbReference>
<dbReference type="PRINTS" id="PR01527">
    <property type="entry name" value="LPARECEPTOR"/>
</dbReference>
<keyword evidence="4 12" id="KW-1133">Transmembrane helix</keyword>
<dbReference type="SMART" id="SM01381">
    <property type="entry name" value="7TM_GPCR_Srsx"/>
    <property type="match status" value="1"/>
</dbReference>
<accession>A0A4X2MFN8</accession>
<keyword evidence="9 10" id="KW-0807">Transducer</keyword>
<feature type="transmembrane region" description="Helical" evidence="12">
    <location>
        <begin position="67"/>
        <end position="87"/>
    </location>
</feature>
<keyword evidence="8" id="KW-0325">Glycoprotein</keyword>
<dbReference type="GO" id="GO:0070915">
    <property type="term" value="F:lysophosphatidic acid receptor activity"/>
    <property type="evidence" value="ECO:0007669"/>
    <property type="project" value="InterPro"/>
</dbReference>
<feature type="region of interest" description="Disordered" evidence="11">
    <location>
        <begin position="316"/>
        <end position="342"/>
    </location>
</feature>
<dbReference type="GO" id="GO:0043410">
    <property type="term" value="P:positive regulation of MAPK cascade"/>
    <property type="evidence" value="ECO:0007669"/>
    <property type="project" value="Ensembl"/>
</dbReference>
<dbReference type="InterPro" id="IPR004066">
    <property type="entry name" value="LPA_rcpt_EDG4"/>
</dbReference>
<reference evidence="14" key="2">
    <citation type="submission" date="2025-08" db="UniProtKB">
        <authorList>
            <consortium name="Ensembl"/>
        </authorList>
    </citation>
    <scope>IDENTIFICATION</scope>
</reference>
<dbReference type="PANTHER" id="PTHR22750">
    <property type="entry name" value="G-PROTEIN COUPLED RECEPTOR"/>
    <property type="match status" value="1"/>
</dbReference>
<dbReference type="RefSeq" id="XP_027713611.1">
    <property type="nucleotide sequence ID" value="XM_027857810.1"/>
</dbReference>
<keyword evidence="6 12" id="KW-0472">Membrane</keyword>
<dbReference type="InterPro" id="IPR000276">
    <property type="entry name" value="GPCR_Rhodpsn"/>
</dbReference>
<feature type="transmembrane region" description="Helical" evidence="12">
    <location>
        <begin position="144"/>
        <end position="165"/>
    </location>
</feature>
<feature type="domain" description="G-protein coupled receptors family 1 profile" evidence="13">
    <location>
        <begin position="46"/>
        <end position="291"/>
    </location>
</feature>
<keyword evidence="3 10" id="KW-0812">Transmembrane</keyword>
<keyword evidence="7 10" id="KW-0675">Receptor</keyword>
<dbReference type="InterPro" id="IPR004065">
    <property type="entry name" value="LPA_rcpt"/>
</dbReference>
<protein>
    <submittedName>
        <fullName evidence="14">Lysophosphatidic acid receptor 2</fullName>
    </submittedName>
</protein>
<dbReference type="GeneTree" id="ENSGT01120000271896"/>
<gene>
    <name evidence="14" type="primary">LPAR2</name>
</gene>
<dbReference type="PROSITE" id="PS00237">
    <property type="entry name" value="G_PROTEIN_RECEP_F1_1"/>
    <property type="match status" value="1"/>
</dbReference>
<evidence type="ECO:0000256" key="9">
    <source>
        <dbReference type="ARBA" id="ARBA00023224"/>
    </source>
</evidence>
<reference evidence="15" key="1">
    <citation type="submission" date="2018-12" db="EMBL/GenBank/DDBJ databases">
        <authorList>
            <person name="Yazar S."/>
        </authorList>
    </citation>
    <scope>NUCLEOTIDE SEQUENCE [LARGE SCALE GENOMIC DNA]</scope>
</reference>
<dbReference type="GO" id="GO:0035025">
    <property type="term" value="P:positive regulation of Rho protein signal transduction"/>
    <property type="evidence" value="ECO:0007669"/>
    <property type="project" value="Ensembl"/>
</dbReference>
<dbReference type="PROSITE" id="PS50262">
    <property type="entry name" value="G_PROTEIN_RECEP_F1_2"/>
    <property type="match status" value="1"/>
</dbReference>
<feature type="transmembrane region" description="Helical" evidence="12">
    <location>
        <begin position="30"/>
        <end position="55"/>
    </location>
</feature>
<dbReference type="Gene3D" id="1.20.1070.10">
    <property type="entry name" value="Rhodopsin 7-helix transmembrane proteins"/>
    <property type="match status" value="1"/>
</dbReference>
<dbReference type="FunFam" id="1.20.1070.10:FF:000025">
    <property type="entry name" value="Lysophosphatidic acid receptor 1"/>
    <property type="match status" value="1"/>
</dbReference>
<dbReference type="GO" id="GO:0009986">
    <property type="term" value="C:cell surface"/>
    <property type="evidence" value="ECO:0007669"/>
    <property type="project" value="Ensembl"/>
</dbReference>
<evidence type="ECO:0000256" key="7">
    <source>
        <dbReference type="ARBA" id="ARBA00023170"/>
    </source>
</evidence>
<feature type="transmembrane region" description="Helical" evidence="12">
    <location>
        <begin position="185"/>
        <end position="211"/>
    </location>
</feature>
<dbReference type="GO" id="GO:0030139">
    <property type="term" value="C:endocytic vesicle"/>
    <property type="evidence" value="ECO:0007669"/>
    <property type="project" value="Ensembl"/>
</dbReference>
<dbReference type="Proteomes" id="UP000314987">
    <property type="component" value="Unassembled WGS sequence"/>
</dbReference>
<dbReference type="InterPro" id="IPR017452">
    <property type="entry name" value="GPCR_Rhodpsn_7TM"/>
</dbReference>
<feature type="transmembrane region" description="Helical" evidence="12">
    <location>
        <begin position="232"/>
        <end position="253"/>
    </location>
</feature>
<evidence type="ECO:0000256" key="11">
    <source>
        <dbReference type="SAM" id="MobiDB-lite"/>
    </source>
</evidence>
<comment type="subcellular location">
    <subcellularLocation>
        <location evidence="1">Cell membrane</location>
        <topology evidence="1">Multi-pass membrane protein</topology>
    </subcellularLocation>
</comment>
<dbReference type="OMA" id="RTYLAVW"/>
<proteinExistence type="inferred from homology"/>
<keyword evidence="5 10" id="KW-0297">G-protein coupled receptor</keyword>
<comment type="similarity">
    <text evidence="10">Belongs to the G-protein coupled receptor 1 family.</text>
</comment>
<dbReference type="PRINTS" id="PR01528">
    <property type="entry name" value="EDG4RECEPTOR"/>
</dbReference>
<dbReference type="GO" id="GO:0030165">
    <property type="term" value="F:PDZ domain binding"/>
    <property type="evidence" value="ECO:0007669"/>
    <property type="project" value="Ensembl"/>
</dbReference>
<evidence type="ECO:0000256" key="2">
    <source>
        <dbReference type="ARBA" id="ARBA00022475"/>
    </source>
</evidence>
<dbReference type="GeneID" id="114039893"/>
<evidence type="ECO:0000313" key="14">
    <source>
        <dbReference type="Ensembl" id="ENSVURP00010032655.1"/>
    </source>
</evidence>
<dbReference type="GO" id="GO:0048787">
    <property type="term" value="C:presynaptic active zone membrane"/>
    <property type="evidence" value="ECO:0007669"/>
    <property type="project" value="Ensembl"/>
</dbReference>
<dbReference type="CTD" id="9170"/>
<evidence type="ECO:0000313" key="15">
    <source>
        <dbReference type="Proteomes" id="UP000314987"/>
    </source>
</evidence>
<dbReference type="PRINTS" id="PR00237">
    <property type="entry name" value="GPCRRHODOPSN"/>
</dbReference>
<evidence type="ECO:0000256" key="12">
    <source>
        <dbReference type="SAM" id="Phobius"/>
    </source>
</evidence>